<proteinExistence type="predicted"/>
<gene>
    <name evidence="1" type="ORF">SAMN04489858_12084</name>
</gene>
<organism evidence="1 2">
    <name type="scientific">Paracoccus homiensis</name>
    <dbReference type="NCBI Taxonomy" id="364199"/>
    <lineage>
        <taxon>Bacteria</taxon>
        <taxon>Pseudomonadati</taxon>
        <taxon>Pseudomonadota</taxon>
        <taxon>Alphaproteobacteria</taxon>
        <taxon>Rhodobacterales</taxon>
        <taxon>Paracoccaceae</taxon>
        <taxon>Paracoccus</taxon>
    </lineage>
</organism>
<dbReference type="STRING" id="364199.SAMN04489858_12084"/>
<dbReference type="EMBL" id="FOHO01000020">
    <property type="protein sequence ID" value="SEU03677.1"/>
    <property type="molecule type" value="Genomic_DNA"/>
</dbReference>
<reference evidence="1 2" key="1">
    <citation type="submission" date="2016-10" db="EMBL/GenBank/DDBJ databases">
        <authorList>
            <person name="de Groot N.N."/>
        </authorList>
    </citation>
    <scope>NUCLEOTIDE SEQUENCE [LARGE SCALE GENOMIC DNA]</scope>
    <source>
        <strain evidence="1 2">DSM 17862</strain>
    </source>
</reference>
<evidence type="ECO:0000313" key="2">
    <source>
        <dbReference type="Proteomes" id="UP000199180"/>
    </source>
</evidence>
<evidence type="ECO:0000313" key="1">
    <source>
        <dbReference type="EMBL" id="SEU03677.1"/>
    </source>
</evidence>
<keyword evidence="2" id="KW-1185">Reference proteome</keyword>
<accession>A0A1I0J1Y9</accession>
<dbReference type="AlphaFoldDB" id="A0A1I0J1Y9"/>
<dbReference type="Proteomes" id="UP000199180">
    <property type="component" value="Unassembled WGS sequence"/>
</dbReference>
<protein>
    <submittedName>
        <fullName evidence="1">Uncharacterized protein</fullName>
    </submittedName>
</protein>
<name>A0A1I0J1Y9_9RHOB</name>
<sequence>MTRPTDAEVREMTTVRALEIVLSRLKMDDETARIMKYHLNSERRAALARYRGGVTSPSDPGS</sequence>